<organism evidence="1 2">
    <name type="scientific">Spartinivicinus poritis</name>
    <dbReference type="NCBI Taxonomy" id="2994640"/>
    <lineage>
        <taxon>Bacteria</taxon>
        <taxon>Pseudomonadati</taxon>
        <taxon>Pseudomonadota</taxon>
        <taxon>Gammaproteobacteria</taxon>
        <taxon>Oceanospirillales</taxon>
        <taxon>Zooshikellaceae</taxon>
        <taxon>Spartinivicinus</taxon>
    </lineage>
</organism>
<name>A0ABT5UGW0_9GAMM</name>
<dbReference type="RefSeq" id="WP_274691897.1">
    <property type="nucleotide sequence ID" value="NZ_JAPMOU010000071.1"/>
</dbReference>
<proteinExistence type="predicted"/>
<keyword evidence="2" id="KW-1185">Reference proteome</keyword>
<dbReference type="Proteomes" id="UP001528823">
    <property type="component" value="Unassembled WGS sequence"/>
</dbReference>
<accession>A0ABT5UGW0</accession>
<reference evidence="1 2" key="1">
    <citation type="submission" date="2022-11" db="EMBL/GenBank/DDBJ databases">
        <title>Spartinivicinus poritis sp. nov., isolated from scleractinian coral Porites lutea.</title>
        <authorList>
            <person name="Zhang G."/>
            <person name="Cai L."/>
            <person name="Wei Q."/>
        </authorList>
    </citation>
    <scope>NUCLEOTIDE SEQUENCE [LARGE SCALE GENOMIC DNA]</scope>
    <source>
        <strain evidence="1 2">A2-2</strain>
    </source>
</reference>
<gene>
    <name evidence="1" type="ORF">ORQ98_26890</name>
</gene>
<sequence length="208" mass="22814">MISYIDHIVLTVKVLQQQTISQEEIVASNNKNKLAGMAPIDLGNLKLPREKQTADEDSLGAGETITVWVVDANNPIIEEDGIHVGHAKVDLDVLESLALGQTLEIALPHRNENYKATITSTYNTQDGVEVWQGQIESGQTFENISISRGSRETYMMVDTFNGTYSVSVNNETGKTTIIDDSEVTAKKTQGRIDSVSVPKFEITPPPLI</sequence>
<comment type="caution">
    <text evidence="1">The sequence shown here is derived from an EMBL/GenBank/DDBJ whole genome shotgun (WGS) entry which is preliminary data.</text>
</comment>
<protein>
    <submittedName>
        <fullName evidence="1">Uncharacterized protein</fullName>
    </submittedName>
</protein>
<evidence type="ECO:0000313" key="1">
    <source>
        <dbReference type="EMBL" id="MDE1465593.1"/>
    </source>
</evidence>
<evidence type="ECO:0000313" key="2">
    <source>
        <dbReference type="Proteomes" id="UP001528823"/>
    </source>
</evidence>
<dbReference type="EMBL" id="JAPMOU010000071">
    <property type="protein sequence ID" value="MDE1465593.1"/>
    <property type="molecule type" value="Genomic_DNA"/>
</dbReference>